<comment type="caution">
    <text evidence="1">The sequence shown here is derived from an EMBL/GenBank/DDBJ whole genome shotgun (WGS) entry which is preliminary data.</text>
</comment>
<evidence type="ECO:0000313" key="2">
    <source>
        <dbReference type="Proteomes" id="UP001183824"/>
    </source>
</evidence>
<gene>
    <name evidence="1" type="ORF">RNB18_45045</name>
</gene>
<reference evidence="2" key="1">
    <citation type="submission" date="2023-07" db="EMBL/GenBank/DDBJ databases">
        <title>30 novel species of actinomycetes from the DSMZ collection.</title>
        <authorList>
            <person name="Nouioui I."/>
        </authorList>
    </citation>
    <scope>NUCLEOTIDE SEQUENCE [LARGE SCALE GENOMIC DNA]</scope>
    <source>
        <strain evidence="2">DSM 41640</strain>
    </source>
</reference>
<keyword evidence="2" id="KW-1185">Reference proteome</keyword>
<protein>
    <recommendedName>
        <fullName evidence="3">Transposase</fullName>
    </recommendedName>
</protein>
<dbReference type="RefSeq" id="WP_311719940.1">
    <property type="nucleotide sequence ID" value="NZ_JAVREZ010000026.1"/>
</dbReference>
<proteinExistence type="predicted"/>
<sequence length="61" mass="6722">MNLVSVDSTVARARQNAAGIVVDPELLAGLAGLVRRLTGHPRRRRYSAFPSLISRYRLEAC</sequence>
<evidence type="ECO:0000313" key="1">
    <source>
        <dbReference type="EMBL" id="MDT0487250.1"/>
    </source>
</evidence>
<evidence type="ECO:0008006" key="3">
    <source>
        <dbReference type="Google" id="ProtNLM"/>
    </source>
</evidence>
<name>A0ABU2VNS9_9ACTN</name>
<dbReference type="EMBL" id="JAVREZ010000026">
    <property type="protein sequence ID" value="MDT0487250.1"/>
    <property type="molecule type" value="Genomic_DNA"/>
</dbReference>
<dbReference type="Proteomes" id="UP001183824">
    <property type="component" value="Unassembled WGS sequence"/>
</dbReference>
<organism evidence="1 2">
    <name type="scientific">Streptomyces doebereineriae</name>
    <dbReference type="NCBI Taxonomy" id="3075528"/>
    <lineage>
        <taxon>Bacteria</taxon>
        <taxon>Bacillati</taxon>
        <taxon>Actinomycetota</taxon>
        <taxon>Actinomycetes</taxon>
        <taxon>Kitasatosporales</taxon>
        <taxon>Streptomycetaceae</taxon>
        <taxon>Streptomyces</taxon>
    </lineage>
</organism>
<accession>A0ABU2VNS9</accession>